<dbReference type="Proteomes" id="UP001320148">
    <property type="component" value="Chromosome"/>
</dbReference>
<dbReference type="Gene3D" id="3.40.1080.10">
    <property type="entry name" value="Glutaconate Coenzyme A-transferase"/>
    <property type="match status" value="1"/>
</dbReference>
<dbReference type="EMBL" id="AP024488">
    <property type="protein sequence ID" value="BCS96614.1"/>
    <property type="molecule type" value="Genomic_DNA"/>
</dbReference>
<protein>
    <submittedName>
        <fullName evidence="5">4-hydroxybutyrate CoA-transferase</fullName>
    </submittedName>
</protein>
<keyword evidence="6" id="KW-1185">Reference proteome</keyword>
<dbReference type="InterPro" id="IPR026888">
    <property type="entry name" value="AcetylCoA_hyd_C"/>
</dbReference>
<feature type="domain" description="Acetyl-CoA hydrolase/transferase N-terminal" evidence="3">
    <location>
        <begin position="4"/>
        <end position="179"/>
    </location>
</feature>
<accession>A0ABM7PHL3</accession>
<dbReference type="PANTHER" id="PTHR21432">
    <property type="entry name" value="ACETYL-COA HYDROLASE-RELATED"/>
    <property type="match status" value="1"/>
</dbReference>
<dbReference type="Gene3D" id="3.30.750.70">
    <property type="entry name" value="4-hydroxybutyrate coenzyme like domains"/>
    <property type="match status" value="1"/>
</dbReference>
<name>A0ABM7PHL3_9BACT</name>
<comment type="similarity">
    <text evidence="1">Belongs to the acetyl-CoA hydrolase/transferase family.</text>
</comment>
<dbReference type="Pfam" id="PF02550">
    <property type="entry name" value="AcetylCoA_hydro"/>
    <property type="match status" value="1"/>
</dbReference>
<reference evidence="5 6" key="1">
    <citation type="submission" date="2021-02" db="EMBL/GenBank/DDBJ databases">
        <title>Complete genome of Desulfoluna sp. strain ASN36.</title>
        <authorList>
            <person name="Takahashi A."/>
            <person name="Kojima H."/>
            <person name="Fukui M."/>
        </authorList>
    </citation>
    <scope>NUCLEOTIDE SEQUENCE [LARGE SCALE GENOMIC DNA]</scope>
    <source>
        <strain evidence="5 6">ASN36</strain>
    </source>
</reference>
<dbReference type="Pfam" id="PF13336">
    <property type="entry name" value="AcetylCoA_hyd_C"/>
    <property type="match status" value="1"/>
</dbReference>
<dbReference type="SUPFAM" id="SSF100950">
    <property type="entry name" value="NagB/RpiA/CoA transferase-like"/>
    <property type="match status" value="2"/>
</dbReference>
<dbReference type="RefSeq" id="WP_236892914.1">
    <property type="nucleotide sequence ID" value="NZ_AP024488.1"/>
</dbReference>
<evidence type="ECO:0000313" key="5">
    <source>
        <dbReference type="EMBL" id="BCS96614.1"/>
    </source>
</evidence>
<dbReference type="InterPro" id="IPR046433">
    <property type="entry name" value="ActCoA_hydro"/>
</dbReference>
<sequence>MNWKEEYQSKLVSLDEAASFVQSGDAIATGPMTGFPLALVNAITAREDLDGVTFVSGLWMTLPDFLLQEKDHRFHYNTLFMGPVERMFLKFGAINPASVHFHRAQDFSGQYDFGCAVMDVSLPDAHGYMSIGPGSSLLGKSAFRAAKNVLVQVNPHTPFLIGTDMHIHVSEVDAICEVDQPLFELPDLVPDETEIKIAQMVAERIPDGATLQLGIGKLANAIGDCLTDKKDLGIHTELLTSSMINLYEQGVITGRRKTLHHEKMVAAFCIGKTRDYEFLNNNPATEFYPAPYVNNPMTIAKNRNFVSINNALTVDLTGQVASEALGFNQHSATGGQLDFVRGANMSEGGMSFITLKSTANTDNGTISRISAAFAPGTVVTTPRSDVHYIATEYGIANLDCQTIPERVNRMINIAHPDFRDQLAREAVESGLVNAGMIKMDSKAA</sequence>
<dbReference type="InterPro" id="IPR037171">
    <property type="entry name" value="NagB/RpiA_transferase-like"/>
</dbReference>
<dbReference type="InterPro" id="IPR003702">
    <property type="entry name" value="ActCoA_hydro_N"/>
</dbReference>
<evidence type="ECO:0000259" key="4">
    <source>
        <dbReference type="Pfam" id="PF13336"/>
    </source>
</evidence>
<evidence type="ECO:0000256" key="2">
    <source>
        <dbReference type="ARBA" id="ARBA00022679"/>
    </source>
</evidence>
<organism evidence="5 6">
    <name type="scientific">Desulfoluna limicola</name>
    <dbReference type="NCBI Taxonomy" id="2810562"/>
    <lineage>
        <taxon>Bacteria</taxon>
        <taxon>Pseudomonadati</taxon>
        <taxon>Thermodesulfobacteriota</taxon>
        <taxon>Desulfobacteria</taxon>
        <taxon>Desulfobacterales</taxon>
        <taxon>Desulfolunaceae</taxon>
        <taxon>Desulfoluna</taxon>
    </lineage>
</organism>
<dbReference type="Gene3D" id="3.40.1080.20">
    <property type="entry name" value="Acetyl-CoA hydrolase/transferase C-terminal domain"/>
    <property type="match status" value="1"/>
</dbReference>
<keyword evidence="2" id="KW-0808">Transferase</keyword>
<proteinExistence type="inferred from homology"/>
<dbReference type="PANTHER" id="PTHR21432:SF20">
    <property type="entry name" value="ACETYL-COA HYDROLASE"/>
    <property type="match status" value="1"/>
</dbReference>
<gene>
    <name evidence="5" type="ORF">DSLASN_22460</name>
</gene>
<evidence type="ECO:0000256" key="1">
    <source>
        <dbReference type="ARBA" id="ARBA00009632"/>
    </source>
</evidence>
<evidence type="ECO:0000313" key="6">
    <source>
        <dbReference type="Proteomes" id="UP001320148"/>
    </source>
</evidence>
<evidence type="ECO:0000259" key="3">
    <source>
        <dbReference type="Pfam" id="PF02550"/>
    </source>
</evidence>
<feature type="domain" description="Acetyl-CoA hydrolase/transferase C-terminal" evidence="4">
    <location>
        <begin position="271"/>
        <end position="426"/>
    </location>
</feature>
<dbReference type="InterPro" id="IPR038460">
    <property type="entry name" value="AcetylCoA_hyd_C_sf"/>
</dbReference>